<feature type="compositionally biased region" description="Basic and acidic residues" evidence="8">
    <location>
        <begin position="496"/>
        <end position="506"/>
    </location>
</feature>
<proteinExistence type="predicted"/>
<evidence type="ECO:0000256" key="3">
    <source>
        <dbReference type="ARBA" id="ARBA00022679"/>
    </source>
</evidence>
<keyword evidence="4" id="KW-0949">S-adenosyl-L-methionine</keyword>
<organism evidence="10 11">
    <name type="scientific">Catellatospora chokoriensis</name>
    <dbReference type="NCBI Taxonomy" id="310353"/>
    <lineage>
        <taxon>Bacteria</taxon>
        <taxon>Bacillati</taxon>
        <taxon>Actinomycetota</taxon>
        <taxon>Actinomycetes</taxon>
        <taxon>Micromonosporales</taxon>
        <taxon>Micromonosporaceae</taxon>
        <taxon>Catellatospora</taxon>
    </lineage>
</organism>
<dbReference type="CDD" id="cd01335">
    <property type="entry name" value="Radical_SAM"/>
    <property type="match status" value="1"/>
</dbReference>
<dbReference type="SFLD" id="SFLDS00029">
    <property type="entry name" value="Radical_SAM"/>
    <property type="match status" value="1"/>
</dbReference>
<dbReference type="InterPro" id="IPR058240">
    <property type="entry name" value="rSAM_sf"/>
</dbReference>
<dbReference type="AlphaFoldDB" id="A0A8J3K6N0"/>
<protein>
    <recommendedName>
        <fullName evidence="9">B12-binding domain-containing protein</fullName>
    </recommendedName>
</protein>
<dbReference type="SUPFAM" id="SSF102114">
    <property type="entry name" value="Radical SAM enzymes"/>
    <property type="match status" value="1"/>
</dbReference>
<dbReference type="SMART" id="SM00729">
    <property type="entry name" value="Elp3"/>
    <property type="match status" value="1"/>
</dbReference>
<dbReference type="Gene3D" id="3.80.30.20">
    <property type="entry name" value="tm_1862 like domain"/>
    <property type="match status" value="1"/>
</dbReference>
<dbReference type="GO" id="GO:0003824">
    <property type="term" value="F:catalytic activity"/>
    <property type="evidence" value="ECO:0007669"/>
    <property type="project" value="InterPro"/>
</dbReference>
<comment type="cofactor">
    <cofactor evidence="1">
        <name>[4Fe-4S] cluster</name>
        <dbReference type="ChEBI" id="CHEBI:49883"/>
    </cofactor>
</comment>
<reference evidence="10 11" key="1">
    <citation type="submission" date="2021-01" db="EMBL/GenBank/DDBJ databases">
        <title>Whole genome shotgun sequence of Catellatospora chokoriensis NBRC 107358.</title>
        <authorList>
            <person name="Komaki H."/>
            <person name="Tamura T."/>
        </authorList>
    </citation>
    <scope>NUCLEOTIDE SEQUENCE [LARGE SCALE GENOMIC DNA]</scope>
    <source>
        <strain evidence="10 11">NBRC 107358</strain>
    </source>
</reference>
<dbReference type="Pfam" id="PF04055">
    <property type="entry name" value="Radical_SAM"/>
    <property type="match status" value="1"/>
</dbReference>
<keyword evidence="5" id="KW-0479">Metal-binding</keyword>
<dbReference type="PANTHER" id="PTHR43409:SF7">
    <property type="entry name" value="BLL1977 PROTEIN"/>
    <property type="match status" value="1"/>
</dbReference>
<evidence type="ECO:0000259" key="9">
    <source>
        <dbReference type="PROSITE" id="PS51332"/>
    </source>
</evidence>
<evidence type="ECO:0000313" key="10">
    <source>
        <dbReference type="EMBL" id="GIF94141.1"/>
    </source>
</evidence>
<dbReference type="Pfam" id="PF02310">
    <property type="entry name" value="B12-binding"/>
    <property type="match status" value="1"/>
</dbReference>
<keyword evidence="2" id="KW-0489">Methyltransferase</keyword>
<keyword evidence="7" id="KW-0411">Iron-sulfur</keyword>
<name>A0A8J3K6N0_9ACTN</name>
<dbReference type="GO" id="GO:0051539">
    <property type="term" value="F:4 iron, 4 sulfur cluster binding"/>
    <property type="evidence" value="ECO:0007669"/>
    <property type="project" value="UniProtKB-KW"/>
</dbReference>
<evidence type="ECO:0000256" key="5">
    <source>
        <dbReference type="ARBA" id="ARBA00022723"/>
    </source>
</evidence>
<feature type="region of interest" description="Disordered" evidence="8">
    <location>
        <begin position="477"/>
        <end position="506"/>
    </location>
</feature>
<gene>
    <name evidence="10" type="ORF">Cch02nite_75850</name>
</gene>
<dbReference type="InterPro" id="IPR007197">
    <property type="entry name" value="rSAM"/>
</dbReference>
<comment type="caution">
    <text evidence="10">The sequence shown here is derived from an EMBL/GenBank/DDBJ whole genome shotgun (WGS) entry which is preliminary data.</text>
</comment>
<evidence type="ECO:0000313" key="11">
    <source>
        <dbReference type="Proteomes" id="UP000619293"/>
    </source>
</evidence>
<accession>A0A8J3K6N0</accession>
<evidence type="ECO:0000256" key="4">
    <source>
        <dbReference type="ARBA" id="ARBA00022691"/>
    </source>
</evidence>
<evidence type="ECO:0000256" key="7">
    <source>
        <dbReference type="ARBA" id="ARBA00023014"/>
    </source>
</evidence>
<keyword evidence="11" id="KW-1185">Reference proteome</keyword>
<dbReference type="SFLD" id="SFLDG01123">
    <property type="entry name" value="methyltransferase_(Class_B)"/>
    <property type="match status" value="1"/>
</dbReference>
<dbReference type="Proteomes" id="UP000619293">
    <property type="component" value="Unassembled WGS sequence"/>
</dbReference>
<evidence type="ECO:0000256" key="2">
    <source>
        <dbReference type="ARBA" id="ARBA00022603"/>
    </source>
</evidence>
<dbReference type="InterPro" id="IPR023404">
    <property type="entry name" value="rSAM_horseshoe"/>
</dbReference>
<dbReference type="SFLD" id="SFLDG01082">
    <property type="entry name" value="B12-binding_domain_containing"/>
    <property type="match status" value="1"/>
</dbReference>
<dbReference type="GO" id="GO:0005829">
    <property type="term" value="C:cytosol"/>
    <property type="evidence" value="ECO:0007669"/>
    <property type="project" value="TreeGrafter"/>
</dbReference>
<dbReference type="InterPro" id="IPR034466">
    <property type="entry name" value="Methyltransferase_Class_B"/>
</dbReference>
<dbReference type="InterPro" id="IPR006638">
    <property type="entry name" value="Elp3/MiaA/NifB-like_rSAM"/>
</dbReference>
<evidence type="ECO:0000256" key="8">
    <source>
        <dbReference type="SAM" id="MobiDB-lite"/>
    </source>
</evidence>
<dbReference type="GO" id="GO:0046872">
    <property type="term" value="F:metal ion binding"/>
    <property type="evidence" value="ECO:0007669"/>
    <property type="project" value="UniProtKB-KW"/>
</dbReference>
<evidence type="ECO:0000256" key="1">
    <source>
        <dbReference type="ARBA" id="ARBA00001966"/>
    </source>
</evidence>
<dbReference type="InterPro" id="IPR006158">
    <property type="entry name" value="Cobalamin-bd"/>
</dbReference>
<dbReference type="EMBL" id="BONG01000083">
    <property type="protein sequence ID" value="GIF94141.1"/>
    <property type="molecule type" value="Genomic_DNA"/>
</dbReference>
<dbReference type="PANTHER" id="PTHR43409">
    <property type="entry name" value="ANAEROBIC MAGNESIUM-PROTOPORPHYRIN IX MONOMETHYL ESTER CYCLASE-RELATED"/>
    <property type="match status" value="1"/>
</dbReference>
<dbReference type="Gene3D" id="3.40.50.280">
    <property type="entry name" value="Cobalamin-binding domain"/>
    <property type="match status" value="1"/>
</dbReference>
<feature type="domain" description="B12-binding" evidence="9">
    <location>
        <begin position="1"/>
        <end position="138"/>
    </location>
</feature>
<dbReference type="PROSITE" id="PS51332">
    <property type="entry name" value="B12_BINDING"/>
    <property type="match status" value="1"/>
</dbReference>
<sequence>MDVVLVQPNIVWAYDPFEHLGLAYLAAALRADGFSVDIIDGLLGELTTDQLLDELGRRDIGVLGVTLISHGYPQTVSFLERVRQAHPGTRIVAGGHFATFAADKIHAHTDVFDAIVLGEGERPFLHYCRNVLRGAVECLDDVCERGEKARRTGRSGYDLDELPNPARDLLSLALRRGAQASVTSSRGCYARCAFCSVPNFYRAGGVAAGWRPRSIPHVLAELAELHDRFRLSHFMFVDDNFIGPGKAGRQRAIEFAAAYKAAGIPMTFHIDCRAVDVDEEVIAALHDAGLRSVFVGVESVTAEDLLAYRKGVRAAKNWAAVEILERYELRKTLSMIMFNPETTPDAVLQNIAFLRWAEYYPRNPLSILNLYEGTDLLERYRAQVRGPFWDYRFNFACPQTRVVYEEAMSFCKGTLALERRLSRGDEAAARARTVLYRLRLGHLEDVAAHHGTEPAGERLARWRGRVDVLDSTMTAAGAPPAVPERRYLTGSFDEPADLRDETDVSS</sequence>
<keyword evidence="6" id="KW-0408">Iron</keyword>
<dbReference type="GO" id="GO:0031419">
    <property type="term" value="F:cobalamin binding"/>
    <property type="evidence" value="ECO:0007669"/>
    <property type="project" value="InterPro"/>
</dbReference>
<dbReference type="InterPro" id="IPR051198">
    <property type="entry name" value="BchE-like"/>
</dbReference>
<keyword evidence="3" id="KW-0808">Transferase</keyword>
<evidence type="ECO:0000256" key="6">
    <source>
        <dbReference type="ARBA" id="ARBA00023004"/>
    </source>
</evidence>